<protein>
    <submittedName>
        <fullName evidence="1">Uncharacterized protein</fullName>
    </submittedName>
</protein>
<accession>A0A182ULK0</accession>
<proteinExistence type="predicted"/>
<reference evidence="1" key="2">
    <citation type="submission" date="2020-05" db="UniProtKB">
        <authorList>
            <consortium name="EnsemblMetazoa"/>
        </authorList>
    </citation>
    <scope>IDENTIFICATION</scope>
    <source>
        <strain evidence="1">CM1001059</strain>
    </source>
</reference>
<dbReference type="VEuPathDB" id="VectorBase:AMEC022580"/>
<reference evidence="2" key="1">
    <citation type="submission" date="2014-01" db="EMBL/GenBank/DDBJ databases">
        <title>The Genome Sequence of Anopheles melas CM1001059_A (V2).</title>
        <authorList>
            <consortium name="The Broad Institute Genomics Platform"/>
            <person name="Neafsey D.E."/>
            <person name="Besansky N."/>
            <person name="Howell P."/>
            <person name="Walton C."/>
            <person name="Young S.K."/>
            <person name="Zeng Q."/>
            <person name="Gargeya S."/>
            <person name="Fitzgerald M."/>
            <person name="Haas B."/>
            <person name="Abouelleil A."/>
            <person name="Allen A.W."/>
            <person name="Alvarado L."/>
            <person name="Arachchi H.M."/>
            <person name="Berlin A.M."/>
            <person name="Chapman S.B."/>
            <person name="Gainer-Dewar J."/>
            <person name="Goldberg J."/>
            <person name="Griggs A."/>
            <person name="Gujja S."/>
            <person name="Hansen M."/>
            <person name="Howarth C."/>
            <person name="Imamovic A."/>
            <person name="Ireland A."/>
            <person name="Larimer J."/>
            <person name="McCowan C."/>
            <person name="Murphy C."/>
            <person name="Pearson M."/>
            <person name="Poon T.W."/>
            <person name="Priest M."/>
            <person name="Roberts A."/>
            <person name="Saif S."/>
            <person name="Shea T."/>
            <person name="Sisk P."/>
            <person name="Sykes S."/>
            <person name="Wortman J."/>
            <person name="Nusbaum C."/>
            <person name="Birren B."/>
        </authorList>
    </citation>
    <scope>NUCLEOTIDE SEQUENCE [LARGE SCALE GENOMIC DNA]</scope>
    <source>
        <strain evidence="2">CM1001059</strain>
    </source>
</reference>
<dbReference type="EnsemblMetazoa" id="AMEC022580-RA">
    <property type="protein sequence ID" value="AMEC022580-PA"/>
    <property type="gene ID" value="AMEC022580"/>
</dbReference>
<keyword evidence="2" id="KW-1185">Reference proteome</keyword>
<evidence type="ECO:0000313" key="1">
    <source>
        <dbReference type="EnsemblMetazoa" id="AMEC022580-PA"/>
    </source>
</evidence>
<dbReference type="Proteomes" id="UP000075902">
    <property type="component" value="Unassembled WGS sequence"/>
</dbReference>
<dbReference type="AlphaFoldDB" id="A0A182ULK0"/>
<sequence length="187" mass="21213">MLRVVLHVRWVRHLVLQIPPVDQMQDDVRQDTDLQIVHILRRHTLGQLAERLAAVREAQRAAALVVREAARVQVHPAQVGHFCVPRDGMHRTVRLVKPGQMADRERVPQCVHPVQYRVPVAGEQRQAHVLVLDAAAVQLVHVAARHMLQYSPSLYATLCNGSSNSSVRCRRCMAIFHQRIVHGSWVS</sequence>
<organism evidence="1 2">
    <name type="scientific">Anopheles melas</name>
    <dbReference type="NCBI Taxonomy" id="34690"/>
    <lineage>
        <taxon>Eukaryota</taxon>
        <taxon>Metazoa</taxon>
        <taxon>Ecdysozoa</taxon>
        <taxon>Arthropoda</taxon>
        <taxon>Hexapoda</taxon>
        <taxon>Insecta</taxon>
        <taxon>Pterygota</taxon>
        <taxon>Neoptera</taxon>
        <taxon>Endopterygota</taxon>
        <taxon>Diptera</taxon>
        <taxon>Nematocera</taxon>
        <taxon>Culicoidea</taxon>
        <taxon>Culicidae</taxon>
        <taxon>Anophelinae</taxon>
        <taxon>Anopheles</taxon>
    </lineage>
</organism>
<evidence type="ECO:0000313" key="2">
    <source>
        <dbReference type="Proteomes" id="UP000075902"/>
    </source>
</evidence>
<name>A0A182ULK0_9DIPT</name>